<proteinExistence type="predicted"/>
<dbReference type="Gene3D" id="3.40.50.300">
    <property type="entry name" value="P-loop containing nucleotide triphosphate hydrolases"/>
    <property type="match status" value="1"/>
</dbReference>
<dbReference type="EMBL" id="AOCK01000003">
    <property type="protein sequence ID" value="EMQ99388.1"/>
    <property type="molecule type" value="Genomic_DNA"/>
</dbReference>
<dbReference type="SUPFAM" id="SSF52540">
    <property type="entry name" value="P-loop containing nucleoside triphosphate hydrolases"/>
    <property type="match status" value="1"/>
</dbReference>
<dbReference type="GO" id="GO:0006790">
    <property type="term" value="P:sulfur compound metabolic process"/>
    <property type="evidence" value="ECO:0007669"/>
    <property type="project" value="TreeGrafter"/>
</dbReference>
<dbReference type="InterPro" id="IPR027417">
    <property type="entry name" value="P-loop_NTPase"/>
</dbReference>
<keyword evidence="2" id="KW-0808">Transferase</keyword>
<organism evidence="2 3">
    <name type="scientific">Paeniglutamicibacter gangotriensis Lz1y</name>
    <dbReference type="NCBI Taxonomy" id="1276920"/>
    <lineage>
        <taxon>Bacteria</taxon>
        <taxon>Bacillati</taxon>
        <taxon>Actinomycetota</taxon>
        <taxon>Actinomycetes</taxon>
        <taxon>Micrococcales</taxon>
        <taxon>Micrococcaceae</taxon>
        <taxon>Paeniglutamicibacter</taxon>
    </lineage>
</organism>
<gene>
    <name evidence="2" type="ORF">ADIAG_01382</name>
</gene>
<evidence type="ECO:0000313" key="3">
    <source>
        <dbReference type="Proteomes" id="UP000012015"/>
    </source>
</evidence>
<dbReference type="PANTHER" id="PTHR10704">
    <property type="entry name" value="CARBOHYDRATE SULFOTRANSFERASE"/>
    <property type="match status" value="1"/>
</dbReference>
<evidence type="ECO:0000256" key="1">
    <source>
        <dbReference type="SAM" id="MobiDB-lite"/>
    </source>
</evidence>
<dbReference type="Proteomes" id="UP000012015">
    <property type="component" value="Unassembled WGS sequence"/>
</dbReference>
<evidence type="ECO:0000313" key="2">
    <source>
        <dbReference type="EMBL" id="EMQ99388.1"/>
    </source>
</evidence>
<dbReference type="RefSeq" id="WP_007270576.1">
    <property type="nucleotide sequence ID" value="NZ_AOCK01000003.1"/>
</dbReference>
<comment type="caution">
    <text evidence="2">The sequence shown here is derived from an EMBL/GenBank/DDBJ whole genome shotgun (WGS) entry which is preliminary data.</text>
</comment>
<dbReference type="STRING" id="1276920.ADIAG_01382"/>
<protein>
    <submittedName>
        <fullName evidence="2">Sulfotransferase domain protein</fullName>
    </submittedName>
</protein>
<accession>M7NLI6</accession>
<sequence length="345" mass="39237">MDSIGELKNRSEHDAANDEANRNSASLLAKTPETNNGSAPTVIMLGGFGRSGSTLLERCLAQSEDFVGLGELVHLWERGLQNNELCGCGAAFMDCPFWQDIGRRAFDGWSHVDREETLSDRKTVVRNRYLPELILRKGFRSRRLPRKRFIAVLNRLYQAAYQSSGHRILVDSSKHPAYAYLLRAVRVDLRCVLVVRDPRGVAYSWSKIVKRPETGSRGEDMPRYSITASIFNWTTYSIMFHALALLKVPVMTVHYEDFMTAPDVTLRQIHSFAGLGPDSKLPRFEGQQIVLNAHHTVAGNPMRFKVGEVKLKLDVAWRKKMTRKDRQLAGLLSFPLRMMYKLGRR</sequence>
<dbReference type="eggNOG" id="COG4424">
    <property type="taxonomic scope" value="Bacteria"/>
</dbReference>
<keyword evidence="3" id="KW-1185">Reference proteome</keyword>
<reference evidence="2 3" key="1">
    <citation type="journal article" date="2013" name="Genome Announc.">
        <title>Draft Genome Sequence of Arthrobacter gangotriensis Strain Lz1yT, Isolated from a Penguin Rookery Soil Sample Collected in Antarctica, near the Indian Station Dakshin Gangotri.</title>
        <authorList>
            <person name="Shivaji S."/>
            <person name="Ara S."/>
            <person name="Bandi S."/>
            <person name="Singh A."/>
            <person name="Kumar Pinnaka A."/>
        </authorList>
    </citation>
    <scope>NUCLEOTIDE SEQUENCE [LARGE SCALE GENOMIC DNA]</scope>
    <source>
        <strain evidence="2 3">Lz1y</strain>
    </source>
</reference>
<feature type="region of interest" description="Disordered" evidence="1">
    <location>
        <begin position="1"/>
        <end position="21"/>
    </location>
</feature>
<dbReference type="GO" id="GO:0006044">
    <property type="term" value="P:N-acetylglucosamine metabolic process"/>
    <property type="evidence" value="ECO:0007669"/>
    <property type="project" value="TreeGrafter"/>
</dbReference>
<name>M7NLI6_9MICC</name>
<dbReference type="GO" id="GO:0001517">
    <property type="term" value="F:N-acetylglucosamine 6-O-sulfotransferase activity"/>
    <property type="evidence" value="ECO:0007669"/>
    <property type="project" value="TreeGrafter"/>
</dbReference>
<dbReference type="Pfam" id="PF13469">
    <property type="entry name" value="Sulfotransfer_3"/>
    <property type="match status" value="1"/>
</dbReference>
<dbReference type="AlphaFoldDB" id="M7NLI6"/>
<dbReference type="InterPro" id="IPR051135">
    <property type="entry name" value="Gal/GlcNAc/GalNAc_ST"/>
</dbReference>
<dbReference type="PANTHER" id="PTHR10704:SF44">
    <property type="entry name" value="LD35051P-RELATED"/>
    <property type="match status" value="1"/>
</dbReference>